<dbReference type="Gene3D" id="1.10.510.10">
    <property type="entry name" value="Transferase(Phosphotransferase) domain 1"/>
    <property type="match status" value="1"/>
</dbReference>
<keyword evidence="8" id="KW-0723">Serine/threonine-protein kinase</keyword>
<name>A0A6A6TKK9_9PLEO</name>
<keyword evidence="5 10" id="KW-0418">Kinase</keyword>
<dbReference type="Gene3D" id="3.30.200.20">
    <property type="entry name" value="Phosphorylase Kinase, domain 1"/>
    <property type="match status" value="1"/>
</dbReference>
<evidence type="ECO:0000256" key="5">
    <source>
        <dbReference type="ARBA" id="ARBA00022777"/>
    </source>
</evidence>
<dbReference type="InterPro" id="IPR013087">
    <property type="entry name" value="Znf_C2H2_type"/>
</dbReference>
<evidence type="ECO:0000256" key="8">
    <source>
        <dbReference type="RuleBase" id="RU000304"/>
    </source>
</evidence>
<proteinExistence type="inferred from homology"/>
<dbReference type="InterPro" id="IPR017441">
    <property type="entry name" value="Protein_kinase_ATP_BS"/>
</dbReference>
<dbReference type="PROSITE" id="PS50011">
    <property type="entry name" value="PROTEIN_KINASE_DOM"/>
    <property type="match status" value="1"/>
</dbReference>
<dbReference type="GO" id="GO:0004674">
    <property type="term" value="F:protein serine/threonine kinase activity"/>
    <property type="evidence" value="ECO:0007669"/>
    <property type="project" value="UniProtKB-KW"/>
</dbReference>
<dbReference type="InterPro" id="IPR011009">
    <property type="entry name" value="Kinase-like_dom_sf"/>
</dbReference>
<evidence type="ECO:0000256" key="4">
    <source>
        <dbReference type="ARBA" id="ARBA00022741"/>
    </source>
</evidence>
<evidence type="ECO:0000256" key="3">
    <source>
        <dbReference type="ARBA" id="ARBA00022679"/>
    </source>
</evidence>
<dbReference type="Proteomes" id="UP000799324">
    <property type="component" value="Unassembled WGS sequence"/>
</dbReference>
<keyword evidence="3" id="KW-0808">Transferase</keyword>
<dbReference type="PROSITE" id="PS00107">
    <property type="entry name" value="PROTEIN_KINASE_ATP"/>
    <property type="match status" value="1"/>
</dbReference>
<dbReference type="EC" id="2.7.11.1" evidence="2"/>
<keyword evidence="11" id="KW-1185">Reference proteome</keyword>
<dbReference type="InterPro" id="IPR050660">
    <property type="entry name" value="NEK_Ser/Thr_kinase"/>
</dbReference>
<reference evidence="10" key="1">
    <citation type="journal article" date="2020" name="Stud. Mycol.">
        <title>101 Dothideomycetes genomes: a test case for predicting lifestyles and emergence of pathogens.</title>
        <authorList>
            <person name="Haridas S."/>
            <person name="Albert R."/>
            <person name="Binder M."/>
            <person name="Bloem J."/>
            <person name="Labutti K."/>
            <person name="Salamov A."/>
            <person name="Andreopoulos B."/>
            <person name="Baker S."/>
            <person name="Barry K."/>
            <person name="Bills G."/>
            <person name="Bluhm B."/>
            <person name="Cannon C."/>
            <person name="Castanera R."/>
            <person name="Culley D."/>
            <person name="Daum C."/>
            <person name="Ezra D."/>
            <person name="Gonzalez J."/>
            <person name="Henrissat B."/>
            <person name="Kuo A."/>
            <person name="Liang C."/>
            <person name="Lipzen A."/>
            <person name="Lutzoni F."/>
            <person name="Magnuson J."/>
            <person name="Mondo S."/>
            <person name="Nolan M."/>
            <person name="Ohm R."/>
            <person name="Pangilinan J."/>
            <person name="Park H.-J."/>
            <person name="Ramirez L."/>
            <person name="Alfaro M."/>
            <person name="Sun H."/>
            <person name="Tritt A."/>
            <person name="Yoshinaga Y."/>
            <person name="Zwiers L.-H."/>
            <person name="Turgeon B."/>
            <person name="Goodwin S."/>
            <person name="Spatafora J."/>
            <person name="Crous P."/>
            <person name="Grigoriev I."/>
        </authorList>
    </citation>
    <scope>NUCLEOTIDE SEQUENCE</scope>
    <source>
        <strain evidence="10">CBS 122681</strain>
    </source>
</reference>
<sequence>MFGEVLVCATIQPSFEILKWIGGGGFGQVFKVLRNNQIVACKQVLTDDKEFALAEHTHMTLVRGGPHIVAVHDDVEWNSSTKTLSFFMDYHKGKHLDRLVNMLAAAGHRFTEVQIIDIAYQIAVALEYCHSKNILHQDMKPMNVLLEKPWNPLLESDVPNIYVTDFGIASHVRTLGTRFTGQRGTPPYEAPEIRGQDCLAAFSQKSDVYAFGCVLYRLCTLRDPDQAAGLKPSEISQDYSIDLLSLVSSMLSYDRVDRPTASEVKDMLLTIARTTISTASQECRTCKRVLFSSNQLRKHLKETGHSRKSDLYRTDEQMTILQRPAPETSVDGEAEFKIKGIAELPSSKMTNTESKHSPCAVCLRQFKSKGKFFQHLHY</sequence>
<organism evidence="10 11">
    <name type="scientific">Lophiostoma macrostomum CBS 122681</name>
    <dbReference type="NCBI Taxonomy" id="1314788"/>
    <lineage>
        <taxon>Eukaryota</taxon>
        <taxon>Fungi</taxon>
        <taxon>Dikarya</taxon>
        <taxon>Ascomycota</taxon>
        <taxon>Pezizomycotina</taxon>
        <taxon>Dothideomycetes</taxon>
        <taxon>Pleosporomycetidae</taxon>
        <taxon>Pleosporales</taxon>
        <taxon>Lophiostomataceae</taxon>
        <taxon>Lophiostoma</taxon>
    </lineage>
</organism>
<evidence type="ECO:0000256" key="2">
    <source>
        <dbReference type="ARBA" id="ARBA00012513"/>
    </source>
</evidence>
<gene>
    <name evidence="10" type="ORF">K491DRAFT_755131</name>
</gene>
<evidence type="ECO:0000256" key="1">
    <source>
        <dbReference type="ARBA" id="ARBA00010886"/>
    </source>
</evidence>
<dbReference type="PROSITE" id="PS00108">
    <property type="entry name" value="PROTEIN_KINASE_ST"/>
    <property type="match status" value="1"/>
</dbReference>
<evidence type="ECO:0000313" key="10">
    <source>
        <dbReference type="EMBL" id="KAF2659831.1"/>
    </source>
</evidence>
<feature type="domain" description="Protein kinase" evidence="9">
    <location>
        <begin position="15"/>
        <end position="269"/>
    </location>
</feature>
<evidence type="ECO:0000256" key="7">
    <source>
        <dbReference type="PROSITE-ProRule" id="PRU10141"/>
    </source>
</evidence>
<dbReference type="PANTHER" id="PTHR43671:SF13">
    <property type="entry name" value="SERINE_THREONINE-PROTEIN KINASE NEK2"/>
    <property type="match status" value="1"/>
</dbReference>
<feature type="binding site" evidence="7">
    <location>
        <position position="42"/>
    </location>
    <ligand>
        <name>ATP</name>
        <dbReference type="ChEBI" id="CHEBI:30616"/>
    </ligand>
</feature>
<evidence type="ECO:0000259" key="9">
    <source>
        <dbReference type="PROSITE" id="PS50011"/>
    </source>
</evidence>
<dbReference type="CDD" id="cd14014">
    <property type="entry name" value="STKc_PknB_like"/>
    <property type="match status" value="1"/>
</dbReference>
<dbReference type="PANTHER" id="PTHR43671">
    <property type="entry name" value="SERINE/THREONINE-PROTEIN KINASE NEK"/>
    <property type="match status" value="1"/>
</dbReference>
<keyword evidence="6 7" id="KW-0067">ATP-binding</keyword>
<dbReference type="AlphaFoldDB" id="A0A6A6TKK9"/>
<dbReference type="InterPro" id="IPR000719">
    <property type="entry name" value="Prot_kinase_dom"/>
</dbReference>
<dbReference type="SMART" id="SM00220">
    <property type="entry name" value="S_TKc"/>
    <property type="match status" value="1"/>
</dbReference>
<comment type="similarity">
    <text evidence="1">Belongs to the protein kinase superfamily. NEK Ser/Thr protein kinase family. NIMA subfamily.</text>
</comment>
<protein>
    <recommendedName>
        <fullName evidence="2">non-specific serine/threonine protein kinase</fullName>
        <ecNumber evidence="2">2.7.11.1</ecNumber>
    </recommendedName>
</protein>
<dbReference type="Pfam" id="PF00069">
    <property type="entry name" value="Pkinase"/>
    <property type="match status" value="1"/>
</dbReference>
<accession>A0A6A6TKK9</accession>
<keyword evidence="4 7" id="KW-0547">Nucleotide-binding</keyword>
<dbReference type="PROSITE" id="PS00028">
    <property type="entry name" value="ZINC_FINGER_C2H2_1"/>
    <property type="match status" value="1"/>
</dbReference>
<dbReference type="GO" id="GO:0005524">
    <property type="term" value="F:ATP binding"/>
    <property type="evidence" value="ECO:0007669"/>
    <property type="project" value="UniProtKB-UniRule"/>
</dbReference>
<evidence type="ECO:0000313" key="11">
    <source>
        <dbReference type="Proteomes" id="UP000799324"/>
    </source>
</evidence>
<dbReference type="OrthoDB" id="310217at2759"/>
<dbReference type="EMBL" id="MU004304">
    <property type="protein sequence ID" value="KAF2659831.1"/>
    <property type="molecule type" value="Genomic_DNA"/>
</dbReference>
<dbReference type="SUPFAM" id="SSF56112">
    <property type="entry name" value="Protein kinase-like (PK-like)"/>
    <property type="match status" value="1"/>
</dbReference>
<dbReference type="InterPro" id="IPR008271">
    <property type="entry name" value="Ser/Thr_kinase_AS"/>
</dbReference>
<evidence type="ECO:0000256" key="6">
    <source>
        <dbReference type="ARBA" id="ARBA00022840"/>
    </source>
</evidence>